<keyword evidence="3" id="KW-1185">Reference proteome</keyword>
<protein>
    <submittedName>
        <fullName evidence="2">Uncharacterized protein</fullName>
    </submittedName>
</protein>
<accession>A0A6A4GY23</accession>
<dbReference type="EMBL" id="ML769660">
    <property type="protein sequence ID" value="KAE9390356.1"/>
    <property type="molecule type" value="Genomic_DNA"/>
</dbReference>
<feature type="compositionally biased region" description="Polar residues" evidence="1">
    <location>
        <begin position="27"/>
        <end position="42"/>
    </location>
</feature>
<feature type="compositionally biased region" description="Polar residues" evidence="1">
    <location>
        <begin position="1"/>
        <end position="15"/>
    </location>
</feature>
<organism evidence="2 3">
    <name type="scientific">Gymnopus androsaceus JB14</name>
    <dbReference type="NCBI Taxonomy" id="1447944"/>
    <lineage>
        <taxon>Eukaryota</taxon>
        <taxon>Fungi</taxon>
        <taxon>Dikarya</taxon>
        <taxon>Basidiomycota</taxon>
        <taxon>Agaricomycotina</taxon>
        <taxon>Agaricomycetes</taxon>
        <taxon>Agaricomycetidae</taxon>
        <taxon>Agaricales</taxon>
        <taxon>Marasmiineae</taxon>
        <taxon>Omphalotaceae</taxon>
        <taxon>Gymnopus</taxon>
    </lineage>
</organism>
<evidence type="ECO:0000313" key="2">
    <source>
        <dbReference type="EMBL" id="KAE9390356.1"/>
    </source>
</evidence>
<proteinExistence type="predicted"/>
<dbReference type="OrthoDB" id="2686745at2759"/>
<evidence type="ECO:0000313" key="3">
    <source>
        <dbReference type="Proteomes" id="UP000799118"/>
    </source>
</evidence>
<gene>
    <name evidence="2" type="ORF">BT96DRAFT_1002318</name>
</gene>
<dbReference type="AlphaFoldDB" id="A0A6A4GY23"/>
<evidence type="ECO:0000256" key="1">
    <source>
        <dbReference type="SAM" id="MobiDB-lite"/>
    </source>
</evidence>
<dbReference type="Proteomes" id="UP000799118">
    <property type="component" value="Unassembled WGS sequence"/>
</dbReference>
<reference evidence="2" key="1">
    <citation type="journal article" date="2019" name="Environ. Microbiol.">
        <title>Fungal ecological strategies reflected in gene transcription - a case study of two litter decomposers.</title>
        <authorList>
            <person name="Barbi F."/>
            <person name="Kohler A."/>
            <person name="Barry K."/>
            <person name="Baskaran P."/>
            <person name="Daum C."/>
            <person name="Fauchery L."/>
            <person name="Ihrmark K."/>
            <person name="Kuo A."/>
            <person name="LaButti K."/>
            <person name="Lipzen A."/>
            <person name="Morin E."/>
            <person name="Grigoriev I.V."/>
            <person name="Henrissat B."/>
            <person name="Lindahl B."/>
            <person name="Martin F."/>
        </authorList>
    </citation>
    <scope>NUCLEOTIDE SEQUENCE</scope>
    <source>
        <strain evidence="2">JB14</strain>
    </source>
</reference>
<name>A0A6A4GY23_9AGAR</name>
<sequence>MNPPSTLRQRTTESSARCVPYHIPDITQPTGSSGTEHGTEQQVGKIKKPPGEMSRPRRGGYNLQVALAWSDEQWDEVKPFVKLTVVNKLDLEEANHQTKFS</sequence>
<feature type="region of interest" description="Disordered" evidence="1">
    <location>
        <begin position="1"/>
        <end position="58"/>
    </location>
</feature>